<dbReference type="InterPro" id="IPR008922">
    <property type="entry name" value="Di-copper_centre_dom_sf"/>
</dbReference>
<dbReference type="Pfam" id="PF18132">
    <property type="entry name" value="Tyrosinase_C"/>
    <property type="match status" value="1"/>
</dbReference>
<dbReference type="GO" id="GO:0004503">
    <property type="term" value="F:tyrosinase activity"/>
    <property type="evidence" value="ECO:0007669"/>
    <property type="project" value="UniProtKB-EC"/>
</dbReference>
<dbReference type="Proteomes" id="UP000076722">
    <property type="component" value="Unassembled WGS sequence"/>
</dbReference>
<dbReference type="GO" id="GO:0046872">
    <property type="term" value="F:metal ion binding"/>
    <property type="evidence" value="ECO:0007669"/>
    <property type="project" value="UniProtKB-KW"/>
</dbReference>
<evidence type="ECO:0000256" key="4">
    <source>
        <dbReference type="ARBA" id="ARBA00022723"/>
    </source>
</evidence>
<dbReference type="PRINTS" id="PR00092">
    <property type="entry name" value="TYROSINASE"/>
</dbReference>
<dbReference type="OrthoDB" id="6132182at2759"/>
<evidence type="ECO:0000256" key="6">
    <source>
        <dbReference type="ARBA" id="ARBA00023008"/>
    </source>
</evidence>
<comment type="similarity">
    <text evidence="2">Belongs to the tyrosinase family.</text>
</comment>
<feature type="domain" description="Tyrosinase copper-binding" evidence="13">
    <location>
        <begin position="363"/>
        <end position="374"/>
    </location>
</feature>
<sequence length="662" mass="75530">MTEPSDFTIPEATLTNYVITGIQEGRGPLPDQKPLRQEINAWATNPENVDQVNLFLLALARFQAIPYDEKLSYFQIAGIHGLPFKPWDEKTESQSPETRNGYCTHNSILFPTWHRPYLLLYEQRLYEIMVKDIIPTLPGDHDKLIAQAQQWRLPYWDWAVKNADVPDIVRSPNIQVLTSTGPTVIPNPLHAFRAPGPMGDYDIEAVKVDTGRNIFLLPFNIAKETSRYPPYWPPEPEKPKASTVTAWTEGVRLDDNITDALRGADWYNNPKPEDPEKPEPPKYPNDIGEVVYRLFTREYFSKYSYFASTNYEKNEEAEDRLADFLSLEAIHNNLHLWLGGGGPRDKSESGPGHMSIVPVAAFDPIFWLHHNNIDRLFAIWQTLNPNSWFSDPSEQLEDPKGNWSTAPHTIPTPKTPLAPFHDGQGTYFDSDKVRDWLKFGYSYPELQPWRFYVNGVLDEQEYIKHILEEVKILYGGHIVETFARTFNEEKHEDYIVNVEYERFALNGEPFVIHILIANSKVGQVSNFSSPLASNACPNCEVQQQDHALSTGQVPITHALFHQLTEGDTKSLAAGPGGRLKFGRDVIKRHLRPDFYSGLPQTDRPKEGLHWKVTNLYGEEIPREAIPSVKVSFAQGMAQHFRGKGVISSYGEYTLWDEITEGL</sequence>
<dbReference type="PROSITE" id="PS00497">
    <property type="entry name" value="TYROSINASE_1"/>
    <property type="match status" value="1"/>
</dbReference>
<gene>
    <name evidence="14" type="ORF">SISNIDRAFT_456597</name>
</gene>
<evidence type="ECO:0000256" key="3">
    <source>
        <dbReference type="ARBA" id="ARBA00011906"/>
    </source>
</evidence>
<organism evidence="14 15">
    <name type="scientific">Sistotremastrum niveocremeum HHB9708</name>
    <dbReference type="NCBI Taxonomy" id="1314777"/>
    <lineage>
        <taxon>Eukaryota</taxon>
        <taxon>Fungi</taxon>
        <taxon>Dikarya</taxon>
        <taxon>Basidiomycota</taxon>
        <taxon>Agaricomycotina</taxon>
        <taxon>Agaricomycetes</taxon>
        <taxon>Sistotremastrales</taxon>
        <taxon>Sistotremastraceae</taxon>
        <taxon>Sertulicium</taxon>
        <taxon>Sertulicium niveocremeum</taxon>
    </lineage>
</organism>
<evidence type="ECO:0000256" key="11">
    <source>
        <dbReference type="SAM" id="MobiDB-lite"/>
    </source>
</evidence>
<keyword evidence="15" id="KW-1185">Reference proteome</keyword>
<feature type="region of interest" description="Disordered" evidence="11">
    <location>
        <begin position="262"/>
        <end position="283"/>
    </location>
</feature>
<dbReference type="Pfam" id="PF00264">
    <property type="entry name" value="Tyrosinase"/>
    <property type="match status" value="1"/>
</dbReference>
<evidence type="ECO:0000256" key="5">
    <source>
        <dbReference type="ARBA" id="ARBA00023002"/>
    </source>
</evidence>
<keyword evidence="8" id="KW-0470">Melanin biosynthesis</keyword>
<dbReference type="InterPro" id="IPR041640">
    <property type="entry name" value="Tyrosinase_C"/>
</dbReference>
<reference evidence="14 15" key="1">
    <citation type="journal article" date="2016" name="Mol. Biol. Evol.">
        <title>Comparative Genomics of Early-Diverging Mushroom-Forming Fungi Provides Insights into the Origins of Lignocellulose Decay Capabilities.</title>
        <authorList>
            <person name="Nagy L.G."/>
            <person name="Riley R."/>
            <person name="Tritt A."/>
            <person name="Adam C."/>
            <person name="Daum C."/>
            <person name="Floudas D."/>
            <person name="Sun H."/>
            <person name="Yadav J.S."/>
            <person name="Pangilinan J."/>
            <person name="Larsson K.H."/>
            <person name="Matsuura K."/>
            <person name="Barry K."/>
            <person name="Labutti K."/>
            <person name="Kuo R."/>
            <person name="Ohm R.A."/>
            <person name="Bhattacharya S.S."/>
            <person name="Shirouzu T."/>
            <person name="Yoshinaga Y."/>
            <person name="Martin F.M."/>
            <person name="Grigoriev I.V."/>
            <person name="Hibbett D.S."/>
        </authorList>
    </citation>
    <scope>NUCLEOTIDE SEQUENCE [LARGE SCALE GENOMIC DNA]</scope>
    <source>
        <strain evidence="14 15">HHB9708</strain>
    </source>
</reference>
<dbReference type="Gene3D" id="2.60.310.20">
    <property type="match status" value="1"/>
</dbReference>
<dbReference type="InterPro" id="IPR002227">
    <property type="entry name" value="Tyrosinase_Cu-bd"/>
</dbReference>
<evidence type="ECO:0000256" key="10">
    <source>
        <dbReference type="ARBA" id="ARBA00048881"/>
    </source>
</evidence>
<evidence type="ECO:0000256" key="2">
    <source>
        <dbReference type="ARBA" id="ARBA00009928"/>
    </source>
</evidence>
<keyword evidence="5" id="KW-0560">Oxidoreductase</keyword>
<accession>A0A164SP08</accession>
<name>A0A164SP08_9AGAM</name>
<evidence type="ECO:0000256" key="1">
    <source>
        <dbReference type="ARBA" id="ARBA00001973"/>
    </source>
</evidence>
<comment type="catalytic activity">
    <reaction evidence="9">
        <text>2 L-dopa + O2 = 2 L-dopaquinone + 2 H2O</text>
        <dbReference type="Rhea" id="RHEA:34287"/>
        <dbReference type="ChEBI" id="CHEBI:15377"/>
        <dbReference type="ChEBI" id="CHEBI:15379"/>
        <dbReference type="ChEBI" id="CHEBI:57504"/>
        <dbReference type="ChEBI" id="CHEBI:57924"/>
        <dbReference type="EC" id="1.14.18.1"/>
    </reaction>
</comment>
<feature type="domain" description="Tyrosinase copper-binding" evidence="12">
    <location>
        <begin position="105"/>
        <end position="122"/>
    </location>
</feature>
<dbReference type="PANTHER" id="PTHR11474:SF76">
    <property type="entry name" value="SHKT DOMAIN-CONTAINING PROTEIN"/>
    <property type="match status" value="1"/>
</dbReference>
<keyword evidence="4" id="KW-0479">Metal-binding</keyword>
<dbReference type="InterPro" id="IPR050316">
    <property type="entry name" value="Tyrosinase/Hemocyanin"/>
</dbReference>
<protein>
    <recommendedName>
        <fullName evidence="3">tyrosinase</fullName>
        <ecNumber evidence="3">1.14.18.1</ecNumber>
    </recommendedName>
</protein>
<dbReference type="EMBL" id="KV419414">
    <property type="protein sequence ID" value="KZS91671.1"/>
    <property type="molecule type" value="Genomic_DNA"/>
</dbReference>
<evidence type="ECO:0000256" key="9">
    <source>
        <dbReference type="ARBA" id="ARBA00048233"/>
    </source>
</evidence>
<evidence type="ECO:0000313" key="15">
    <source>
        <dbReference type="Proteomes" id="UP000076722"/>
    </source>
</evidence>
<keyword evidence="7" id="KW-0503">Monooxygenase</keyword>
<dbReference type="PROSITE" id="PS00498">
    <property type="entry name" value="TYROSINASE_2"/>
    <property type="match status" value="1"/>
</dbReference>
<evidence type="ECO:0000259" key="13">
    <source>
        <dbReference type="PROSITE" id="PS00498"/>
    </source>
</evidence>
<evidence type="ECO:0000256" key="8">
    <source>
        <dbReference type="ARBA" id="ARBA00023101"/>
    </source>
</evidence>
<dbReference type="AlphaFoldDB" id="A0A164SP08"/>
<dbReference type="EC" id="1.14.18.1" evidence="3"/>
<proteinExistence type="inferred from homology"/>
<comment type="cofactor">
    <cofactor evidence="1">
        <name>Cu(2+)</name>
        <dbReference type="ChEBI" id="CHEBI:29036"/>
    </cofactor>
</comment>
<dbReference type="GO" id="GO:0042438">
    <property type="term" value="P:melanin biosynthetic process"/>
    <property type="evidence" value="ECO:0007669"/>
    <property type="project" value="UniProtKB-KW"/>
</dbReference>
<dbReference type="SUPFAM" id="SSF48056">
    <property type="entry name" value="Di-copper centre-containing domain"/>
    <property type="match status" value="1"/>
</dbReference>
<evidence type="ECO:0000259" key="12">
    <source>
        <dbReference type="PROSITE" id="PS00497"/>
    </source>
</evidence>
<evidence type="ECO:0000256" key="7">
    <source>
        <dbReference type="ARBA" id="ARBA00023033"/>
    </source>
</evidence>
<dbReference type="PANTHER" id="PTHR11474">
    <property type="entry name" value="TYROSINASE FAMILY MEMBER"/>
    <property type="match status" value="1"/>
</dbReference>
<evidence type="ECO:0000313" key="14">
    <source>
        <dbReference type="EMBL" id="KZS91671.1"/>
    </source>
</evidence>
<feature type="compositionally biased region" description="Basic and acidic residues" evidence="11">
    <location>
        <begin position="271"/>
        <end position="280"/>
    </location>
</feature>
<comment type="catalytic activity">
    <reaction evidence="10">
        <text>L-tyrosine + O2 = L-dopaquinone + H2O</text>
        <dbReference type="Rhea" id="RHEA:18117"/>
        <dbReference type="ChEBI" id="CHEBI:15377"/>
        <dbReference type="ChEBI" id="CHEBI:15379"/>
        <dbReference type="ChEBI" id="CHEBI:57924"/>
        <dbReference type="ChEBI" id="CHEBI:58315"/>
        <dbReference type="EC" id="1.14.18.1"/>
    </reaction>
</comment>
<keyword evidence="6" id="KW-0186">Copper</keyword>
<dbReference type="Gene3D" id="1.10.1280.10">
    <property type="entry name" value="Di-copper center containing domain from catechol oxidase"/>
    <property type="match status" value="1"/>
</dbReference>
<dbReference type="STRING" id="1314777.A0A164SP08"/>